<evidence type="ECO:0000256" key="3">
    <source>
        <dbReference type="ARBA" id="ARBA00006462"/>
    </source>
</evidence>
<dbReference type="AlphaFoldDB" id="A0AAV9I354"/>
<dbReference type="PANTHER" id="PTHR23033">
    <property type="entry name" value="BETA1,3-GALACTOSYLTRANSFERASE"/>
    <property type="match status" value="1"/>
</dbReference>
<comment type="subcellular location">
    <subcellularLocation>
        <location evidence="1">Membrane</location>
        <topology evidence="1">Single-pass type II membrane protein</topology>
    </subcellularLocation>
</comment>
<organism evidence="14 15">
    <name type="scientific">Galdieria yellowstonensis</name>
    <dbReference type="NCBI Taxonomy" id="3028027"/>
    <lineage>
        <taxon>Eukaryota</taxon>
        <taxon>Rhodophyta</taxon>
        <taxon>Bangiophyceae</taxon>
        <taxon>Galdieriales</taxon>
        <taxon>Galdieriaceae</taxon>
        <taxon>Galdieria</taxon>
    </lineage>
</organism>
<protein>
    <recommendedName>
        <fullName evidence="4">N-acetylgalactosaminide beta-1,3-galactosyltransferase</fullName>
        <ecNumber evidence="4">2.4.1.122</ecNumber>
    </recommendedName>
</protein>
<feature type="domain" description="Fringe-like glycosyltransferase" evidence="13">
    <location>
        <begin position="242"/>
        <end position="371"/>
    </location>
</feature>
<comment type="pathway">
    <text evidence="2">Protein modification; protein glycosylation.</text>
</comment>
<evidence type="ECO:0000256" key="5">
    <source>
        <dbReference type="ARBA" id="ARBA00022676"/>
    </source>
</evidence>
<evidence type="ECO:0000256" key="8">
    <source>
        <dbReference type="ARBA" id="ARBA00022741"/>
    </source>
</evidence>
<name>A0AAV9I354_9RHOD</name>
<accession>A0AAV9I354</accession>
<evidence type="ECO:0000256" key="2">
    <source>
        <dbReference type="ARBA" id="ARBA00004922"/>
    </source>
</evidence>
<dbReference type="GO" id="GO:0016263">
    <property type="term" value="F:glycoprotein-N-acetylgalactosamine 3-beta-galactosyltransferase activity"/>
    <property type="evidence" value="ECO:0007669"/>
    <property type="project" value="UniProtKB-EC"/>
</dbReference>
<evidence type="ECO:0000256" key="1">
    <source>
        <dbReference type="ARBA" id="ARBA00004606"/>
    </source>
</evidence>
<keyword evidence="9" id="KW-0735">Signal-anchor</keyword>
<keyword evidence="7 12" id="KW-0812">Transmembrane</keyword>
<comment type="similarity">
    <text evidence="3">Belongs to the glycosyltransferase 31 family. Beta3-Gal-T subfamily.</text>
</comment>
<keyword evidence="11 12" id="KW-0472">Membrane</keyword>
<dbReference type="Gene3D" id="3.90.550.50">
    <property type="match status" value="1"/>
</dbReference>
<comment type="caution">
    <text evidence="14">The sequence shown here is derived from an EMBL/GenBank/DDBJ whole genome shotgun (WGS) entry which is preliminary data.</text>
</comment>
<keyword evidence="6" id="KW-0808">Transferase</keyword>
<keyword evidence="5" id="KW-0328">Glycosyltransferase</keyword>
<evidence type="ECO:0000313" key="15">
    <source>
        <dbReference type="Proteomes" id="UP001300502"/>
    </source>
</evidence>
<dbReference type="Proteomes" id="UP001300502">
    <property type="component" value="Unassembled WGS sequence"/>
</dbReference>
<dbReference type="Pfam" id="PF02434">
    <property type="entry name" value="Fringe"/>
    <property type="match status" value="1"/>
</dbReference>
<gene>
    <name evidence="14" type="ORF">GAYE_HPESCF16G0227</name>
</gene>
<dbReference type="EC" id="2.4.1.122" evidence="4"/>
<evidence type="ECO:0000313" key="14">
    <source>
        <dbReference type="EMBL" id="KAK4522347.1"/>
    </source>
</evidence>
<dbReference type="PANTHER" id="PTHR23033:SF47">
    <property type="entry name" value="APPLE DOMAIN-CONTAINING PROTEIN-RELATED"/>
    <property type="match status" value="1"/>
</dbReference>
<dbReference type="GO" id="GO:0016020">
    <property type="term" value="C:membrane"/>
    <property type="evidence" value="ECO:0007669"/>
    <property type="project" value="UniProtKB-SubCell"/>
</dbReference>
<evidence type="ECO:0000256" key="12">
    <source>
        <dbReference type="SAM" id="Phobius"/>
    </source>
</evidence>
<proteinExistence type="inferred from homology"/>
<sequence>MFRRLRSRKTNTTPDTLKEKWIGSDSPKPALPTRNVNLTIFFGVSCAILFFLGFFYGTRKVTDEYHHYDKGTFSSREKSPWSAGTTWKDEEEVSPLDAELLTKSTAEKVDSRKGSVSFDSNPVYQGRPWDDIAQQVAFAVKTGKSVSKERIPKHNETWWKRIPNLLLISDIKEEGTNSVGLKEMLQFLPDNCSKLLGLEQLETSETEIGKEPAFFGEMTQGFVMDSKKNLPGFLALYKNFPNKKWYIMIDDDTYVFLDNLALTLQMDHFRLLAEEEPFYLGNPFTVSNCDKYGEFFDDQGKPNPSFAHGGSGIVLSKAALEKIVDHIPWCIERWDVCKEGDARVGLCLLSFHIVLTELQPFFYHETPMKYFEEYASLTGSRQAKPEALPVTFHHIKGNLVDELFQLEKDAIAKQWLVTYKDLAEAFAPEDFEFV</sequence>
<evidence type="ECO:0000256" key="6">
    <source>
        <dbReference type="ARBA" id="ARBA00022679"/>
    </source>
</evidence>
<keyword evidence="10 12" id="KW-1133">Transmembrane helix</keyword>
<evidence type="ECO:0000259" key="13">
    <source>
        <dbReference type="Pfam" id="PF02434"/>
    </source>
</evidence>
<dbReference type="GO" id="GO:0000166">
    <property type="term" value="F:nucleotide binding"/>
    <property type="evidence" value="ECO:0007669"/>
    <property type="project" value="UniProtKB-KW"/>
</dbReference>
<keyword evidence="15" id="KW-1185">Reference proteome</keyword>
<dbReference type="InterPro" id="IPR003378">
    <property type="entry name" value="Fringe-like_glycosylTrfase"/>
</dbReference>
<keyword evidence="8" id="KW-0547">Nucleotide-binding</keyword>
<reference evidence="14 15" key="1">
    <citation type="submission" date="2022-07" db="EMBL/GenBank/DDBJ databases">
        <title>Genome-wide signatures of adaptation to extreme environments.</title>
        <authorList>
            <person name="Cho C.H."/>
            <person name="Yoon H.S."/>
        </authorList>
    </citation>
    <scope>NUCLEOTIDE SEQUENCE [LARGE SCALE GENOMIC DNA]</scope>
    <source>
        <strain evidence="14 15">108.79 E11</strain>
    </source>
</reference>
<evidence type="ECO:0000256" key="10">
    <source>
        <dbReference type="ARBA" id="ARBA00022989"/>
    </source>
</evidence>
<evidence type="ECO:0000256" key="7">
    <source>
        <dbReference type="ARBA" id="ARBA00022692"/>
    </source>
</evidence>
<dbReference type="InterPro" id="IPR026050">
    <property type="entry name" value="C1GALT1/C1GALT1_chp1"/>
</dbReference>
<evidence type="ECO:0000256" key="9">
    <source>
        <dbReference type="ARBA" id="ARBA00022968"/>
    </source>
</evidence>
<feature type="transmembrane region" description="Helical" evidence="12">
    <location>
        <begin position="36"/>
        <end position="56"/>
    </location>
</feature>
<dbReference type="EMBL" id="JANCYU010000003">
    <property type="protein sequence ID" value="KAK4522347.1"/>
    <property type="molecule type" value="Genomic_DNA"/>
</dbReference>
<evidence type="ECO:0000256" key="4">
    <source>
        <dbReference type="ARBA" id="ARBA00012557"/>
    </source>
</evidence>
<evidence type="ECO:0000256" key="11">
    <source>
        <dbReference type="ARBA" id="ARBA00023136"/>
    </source>
</evidence>